<sequence>MALAPSTPSFDLGYGMWIAAPGWSHLFGLSLVVWWAALAFAIESRTTRPIRHKLRVVLALAACAFANVTVMSFLIATLARQPILTALARVAVWSWIASVLATCWFTARAIVTLTTGNSDTGETLGVALLIFFAPIGVWFLRKSIAKVLAQPRALQIQRVRIEPGCVIRLIFATDLHAPNRTAI</sequence>
<evidence type="ECO:0000313" key="2">
    <source>
        <dbReference type="EMBL" id="ANP45826.1"/>
    </source>
</evidence>
<feature type="transmembrane region" description="Helical" evidence="1">
    <location>
        <begin position="90"/>
        <end position="111"/>
    </location>
</feature>
<keyword evidence="1" id="KW-1133">Transmembrane helix</keyword>
<keyword evidence="1" id="KW-0812">Transmembrane</keyword>
<reference evidence="2 3" key="1">
    <citation type="submission" date="2015-11" db="EMBL/GenBank/DDBJ databases">
        <title>Whole-Genome Sequence of Candidatus Oderbacter manganicum from the National Park Lower Oder Valley, Germany.</title>
        <authorList>
            <person name="Braun B."/>
            <person name="Liere K."/>
            <person name="Szewzyk U."/>
        </authorList>
    </citation>
    <scope>NUCLEOTIDE SEQUENCE [LARGE SCALE GENOMIC DNA]</scope>
    <source>
        <strain evidence="2 3">OTSz_A_272</strain>
    </source>
</reference>
<dbReference type="AlphaFoldDB" id="A0A1B1AGY3"/>
<dbReference type="KEGG" id="cbot:ATE48_07755"/>
<keyword evidence="1" id="KW-0472">Membrane</keyword>
<protein>
    <submittedName>
        <fullName evidence="2">Uncharacterized protein</fullName>
    </submittedName>
</protein>
<evidence type="ECO:0000313" key="3">
    <source>
        <dbReference type="Proteomes" id="UP000092498"/>
    </source>
</evidence>
<dbReference type="Proteomes" id="UP000092498">
    <property type="component" value="Chromosome"/>
</dbReference>
<keyword evidence="3" id="KW-1185">Reference proteome</keyword>
<feature type="transmembrane region" description="Helical" evidence="1">
    <location>
        <begin position="20"/>
        <end position="42"/>
    </location>
</feature>
<proteinExistence type="predicted"/>
<evidence type="ECO:0000256" key="1">
    <source>
        <dbReference type="SAM" id="Phobius"/>
    </source>
</evidence>
<dbReference type="InParanoid" id="A0A1B1AGY3"/>
<name>A0A1B1AGY3_9PROT</name>
<accession>A0A1B1AGY3</accession>
<feature type="transmembrane region" description="Helical" evidence="1">
    <location>
        <begin position="54"/>
        <end position="78"/>
    </location>
</feature>
<organism evidence="2 3">
    <name type="scientific">Candidatus Viadribacter manganicus</name>
    <dbReference type="NCBI Taxonomy" id="1759059"/>
    <lineage>
        <taxon>Bacteria</taxon>
        <taxon>Pseudomonadati</taxon>
        <taxon>Pseudomonadota</taxon>
        <taxon>Alphaproteobacteria</taxon>
        <taxon>Hyphomonadales</taxon>
        <taxon>Hyphomonadaceae</taxon>
        <taxon>Candidatus Viadribacter</taxon>
    </lineage>
</organism>
<feature type="transmembrane region" description="Helical" evidence="1">
    <location>
        <begin position="123"/>
        <end position="140"/>
    </location>
</feature>
<dbReference type="EMBL" id="CP013244">
    <property type="protein sequence ID" value="ANP45826.1"/>
    <property type="molecule type" value="Genomic_DNA"/>
</dbReference>
<gene>
    <name evidence="2" type="ORF">ATE48_07755</name>
</gene>